<evidence type="ECO:0000256" key="27">
    <source>
        <dbReference type="ARBA" id="ARBA00060592"/>
    </source>
</evidence>
<comment type="similarity">
    <text evidence="4">In the C-terminal section; belongs to the transpeptidase family.</text>
</comment>
<feature type="domain" description="Penicillin-binding protein OB-like" evidence="31">
    <location>
        <begin position="321"/>
        <end position="421"/>
    </location>
</feature>
<dbReference type="FunFam" id="1.10.3810.10:FF:000003">
    <property type="entry name" value="Penicillin-binding protein 1a"/>
    <property type="match status" value="1"/>
</dbReference>
<evidence type="ECO:0000256" key="20">
    <source>
        <dbReference type="ARBA" id="ARBA00023136"/>
    </source>
</evidence>
<evidence type="ECO:0000256" key="16">
    <source>
        <dbReference type="ARBA" id="ARBA00022960"/>
    </source>
</evidence>
<comment type="caution">
    <text evidence="32">The sequence shown here is derived from an EMBL/GenBank/DDBJ whole genome shotgun (WGS) entry which is preliminary data.</text>
</comment>
<keyword evidence="15" id="KW-0378">Hydrolase</keyword>
<evidence type="ECO:0000256" key="2">
    <source>
        <dbReference type="ARBA" id="ARBA00004249"/>
    </source>
</evidence>
<keyword evidence="14" id="KW-0812">Transmembrane</keyword>
<protein>
    <recommendedName>
        <fullName evidence="7">Penicillin-binding protein 1A</fullName>
        <ecNumber evidence="25">2.4.99.28</ecNumber>
        <ecNumber evidence="6">3.4.16.4</ecNumber>
    </recommendedName>
</protein>
<keyword evidence="33" id="KW-1185">Reference proteome</keyword>
<keyword evidence="13" id="KW-0808">Transferase</keyword>
<dbReference type="Proteomes" id="UP000285310">
    <property type="component" value="Unassembled WGS sequence"/>
</dbReference>
<comment type="function">
    <text evidence="1">Cell wall formation. Synthesis of cross-linked peptidoglycan from the lipid intermediates. The enzyme has a penicillin-insensitive transglycosylase N-terminal domain (formation of linear glycan strands) and a penicillin-sensitive transpeptidase C-terminal domain (cross-linking of the peptide subunits).</text>
</comment>
<evidence type="ECO:0000259" key="31">
    <source>
        <dbReference type="Pfam" id="PF17092"/>
    </source>
</evidence>
<organism evidence="32 33">
    <name type="scientific">Salinisphaera japonica YTM-1</name>
    <dbReference type="NCBI Taxonomy" id="1209778"/>
    <lineage>
        <taxon>Bacteria</taxon>
        <taxon>Pseudomonadati</taxon>
        <taxon>Pseudomonadota</taxon>
        <taxon>Gammaproteobacteria</taxon>
        <taxon>Salinisphaerales</taxon>
        <taxon>Salinisphaeraceae</taxon>
        <taxon>Salinisphaera</taxon>
    </lineage>
</organism>
<evidence type="ECO:0000256" key="1">
    <source>
        <dbReference type="ARBA" id="ARBA00002624"/>
    </source>
</evidence>
<evidence type="ECO:0000256" key="10">
    <source>
        <dbReference type="ARBA" id="ARBA00022645"/>
    </source>
</evidence>
<dbReference type="EC" id="2.4.99.28" evidence="25"/>
<keyword evidence="10" id="KW-0121">Carboxypeptidase</keyword>
<evidence type="ECO:0000256" key="14">
    <source>
        <dbReference type="ARBA" id="ARBA00022692"/>
    </source>
</evidence>
<reference evidence="32 33" key="1">
    <citation type="submission" date="2013-10" db="EMBL/GenBank/DDBJ databases">
        <title>Salinisphaera japonica YTM-1 Genome Sequencing.</title>
        <authorList>
            <person name="Lai Q."/>
            <person name="Li C."/>
            <person name="Shao Z."/>
        </authorList>
    </citation>
    <scope>NUCLEOTIDE SEQUENCE [LARGE SCALE GENOMIC DNA]</scope>
    <source>
        <strain evidence="32 33">YTM-1</strain>
    </source>
</reference>
<evidence type="ECO:0000256" key="4">
    <source>
        <dbReference type="ARBA" id="ARBA00007090"/>
    </source>
</evidence>
<evidence type="ECO:0000259" key="30">
    <source>
        <dbReference type="Pfam" id="PF00912"/>
    </source>
</evidence>
<dbReference type="InterPro" id="IPR001460">
    <property type="entry name" value="PCN-bd_Tpept"/>
</dbReference>
<dbReference type="SUPFAM" id="SSF53955">
    <property type="entry name" value="Lysozyme-like"/>
    <property type="match status" value="1"/>
</dbReference>
<comment type="pathway">
    <text evidence="3">Cell wall biogenesis; peptidoglycan biosynthesis.</text>
</comment>
<keyword evidence="20" id="KW-0472">Membrane</keyword>
<proteinExistence type="inferred from homology"/>
<dbReference type="GO" id="GO:0009002">
    <property type="term" value="F:serine-type D-Ala-D-Ala carboxypeptidase activity"/>
    <property type="evidence" value="ECO:0007669"/>
    <property type="project" value="UniProtKB-EC"/>
</dbReference>
<comment type="pathway">
    <text evidence="27">Glycan biosynthesis.</text>
</comment>
<dbReference type="InterPro" id="IPR012338">
    <property type="entry name" value="Beta-lactam/transpept-like"/>
</dbReference>
<evidence type="ECO:0000256" key="9">
    <source>
        <dbReference type="ARBA" id="ARBA00022519"/>
    </source>
</evidence>
<dbReference type="Gene3D" id="3.40.710.10">
    <property type="entry name" value="DD-peptidase/beta-lactamase superfamily"/>
    <property type="match status" value="2"/>
</dbReference>
<keyword evidence="18" id="KW-0573">Peptidoglycan synthesis</keyword>
<keyword evidence="21" id="KW-0046">Antibiotic resistance</keyword>
<evidence type="ECO:0000256" key="13">
    <source>
        <dbReference type="ARBA" id="ARBA00022679"/>
    </source>
</evidence>
<comment type="similarity">
    <text evidence="5">In the N-terminal section; belongs to the glycosyltransferase 51 family.</text>
</comment>
<comment type="subcellular location">
    <subcellularLocation>
        <location evidence="2">Cell inner membrane</location>
        <topology evidence="2">Single-pass type II membrane protein</topology>
    </subcellularLocation>
</comment>
<evidence type="ECO:0000256" key="15">
    <source>
        <dbReference type="ARBA" id="ARBA00022801"/>
    </source>
</evidence>
<evidence type="ECO:0000256" key="5">
    <source>
        <dbReference type="ARBA" id="ARBA00007739"/>
    </source>
</evidence>
<dbReference type="Pfam" id="PF00912">
    <property type="entry name" value="Transgly"/>
    <property type="match status" value="1"/>
</dbReference>
<keyword evidence="22" id="KW-0511">Multifunctional enzyme</keyword>
<evidence type="ECO:0000256" key="26">
    <source>
        <dbReference type="ARBA" id="ARBA00049902"/>
    </source>
</evidence>
<keyword evidence="8" id="KW-1003">Cell membrane</keyword>
<dbReference type="UniPathway" id="UPA00219"/>
<keyword evidence="12" id="KW-0328">Glycosyltransferase</keyword>
<comment type="catalytic activity">
    <reaction evidence="24">
        <text>Preferential cleavage: (Ac)2-L-Lys-D-Ala-|-D-Ala. Also transpeptidation of peptidyl-alanyl moieties that are N-acyl substituents of D-alanine.</text>
        <dbReference type="EC" id="3.4.16.4"/>
    </reaction>
</comment>
<dbReference type="InterPro" id="IPR023346">
    <property type="entry name" value="Lysozyme-like_dom_sf"/>
</dbReference>
<keyword evidence="16" id="KW-0133">Cell shape</keyword>
<dbReference type="GO" id="GO:0030288">
    <property type="term" value="C:outer membrane-bounded periplasmic space"/>
    <property type="evidence" value="ECO:0007669"/>
    <property type="project" value="TreeGrafter"/>
</dbReference>
<evidence type="ECO:0000256" key="17">
    <source>
        <dbReference type="ARBA" id="ARBA00022968"/>
    </source>
</evidence>
<evidence type="ECO:0000256" key="11">
    <source>
        <dbReference type="ARBA" id="ARBA00022670"/>
    </source>
</evidence>
<keyword evidence="19" id="KW-1133">Transmembrane helix</keyword>
<feature type="domain" description="Penicillin-binding protein transpeptidase" evidence="29">
    <location>
        <begin position="423"/>
        <end position="685"/>
    </location>
</feature>
<sequence>MKLVVVLLAGLLSAATLAVIVAVGLYLYFGPQLPDAGDIGTTQLNEPLRIYTADHELIGEYGTERRIPLTYDQIPKRQVYAFVAAEDDRFFEHPGVDYQGLMRAVVHLIETGRKTQGGSTITMQLARNLYLTRDRTYTRKIKEMMLALRMESKFSKEQIIELYLNKIYLGERAYGVGAAAQAYYNKPLDELTLAQAAMIAGLPKAPSAFNPIANPDRARQRRDYVLGRMHDLRFISDAQYEGALAAPVTAGQDHGNNKTNPVRYEAQYVAEMVRQEIVSRYGDKAYTGGFTVTTTLSSSRQAAADRALRRDLLAYDARHGWRGAETTIDTGLLDDATKRRGALDEIATRGGLVPAVVLGTSGSTLRLATAQYGEIDLAAAQMPWLSAGQSASKLGKRGDVVRLAYTGSKDKPWTLAQIPKVQGALVAMDPHTGAVQALVGGFDYNLSKFNRAIQARRQPGSSFKPFLYSAALAHGFSAATMVNDAPVVYDSPNLDKAWRPQNYSGRIYGPTRLREGLVHSRNLVSIRVLRRVGVGNTIDYVSRFGLPADQMPHNLSLALGTASFSPLQMAQGYSVFANSGFRIEPYYIQTIEDGRGDTVYQAKPQMACDDIFDCPMIDENGQPLDSSNLAPRVIDADNAYIVGDMMRDVIRHGTGRGALKLGRDDLSGKTGTTNDQVDAWFVGFNANLVAISWVGFDTLTPMGDAETGGHAALPMWVDFMGQALKNTPTAIPPKPEDLVTVMINPDNGQRSLDGSGIAEIFRPDRIPSREQAERAGPSNSTSEVEQLF</sequence>
<dbReference type="FunCoup" id="A0A423PQT0">
    <property type="interactions" value="305"/>
</dbReference>
<evidence type="ECO:0000256" key="19">
    <source>
        <dbReference type="ARBA" id="ARBA00022989"/>
    </source>
</evidence>
<dbReference type="EC" id="3.4.16.4" evidence="6"/>
<feature type="compositionally biased region" description="Polar residues" evidence="28">
    <location>
        <begin position="777"/>
        <end position="788"/>
    </location>
</feature>
<keyword evidence="9" id="KW-0997">Cell inner membrane</keyword>
<evidence type="ECO:0000313" key="32">
    <source>
        <dbReference type="EMBL" id="ROO27922.1"/>
    </source>
</evidence>
<dbReference type="Gene3D" id="1.10.3810.10">
    <property type="entry name" value="Biosynthetic peptidoglycan transglycosylase-like"/>
    <property type="match status" value="1"/>
</dbReference>
<dbReference type="GO" id="GO:0009252">
    <property type="term" value="P:peptidoglycan biosynthetic process"/>
    <property type="evidence" value="ECO:0007669"/>
    <property type="project" value="UniProtKB-UniPathway"/>
</dbReference>
<dbReference type="InterPro" id="IPR001264">
    <property type="entry name" value="Glyco_trans_51"/>
</dbReference>
<keyword evidence="11" id="KW-0645">Protease</keyword>
<evidence type="ECO:0000256" key="3">
    <source>
        <dbReference type="ARBA" id="ARBA00004752"/>
    </source>
</evidence>
<name>A0A423PQT0_9GAMM</name>
<evidence type="ECO:0000256" key="8">
    <source>
        <dbReference type="ARBA" id="ARBA00022475"/>
    </source>
</evidence>
<dbReference type="EMBL" id="AYKG01000024">
    <property type="protein sequence ID" value="ROO27922.1"/>
    <property type="molecule type" value="Genomic_DNA"/>
</dbReference>
<evidence type="ECO:0000256" key="24">
    <source>
        <dbReference type="ARBA" id="ARBA00034000"/>
    </source>
</evidence>
<dbReference type="GO" id="GO:0008360">
    <property type="term" value="P:regulation of cell shape"/>
    <property type="evidence" value="ECO:0007669"/>
    <property type="project" value="UniProtKB-KW"/>
</dbReference>
<dbReference type="SUPFAM" id="SSF56601">
    <property type="entry name" value="beta-lactamase/transpeptidase-like"/>
    <property type="match status" value="1"/>
</dbReference>
<dbReference type="GO" id="GO:0008658">
    <property type="term" value="F:penicillin binding"/>
    <property type="evidence" value="ECO:0007669"/>
    <property type="project" value="InterPro"/>
</dbReference>
<dbReference type="PANTHER" id="PTHR32282">
    <property type="entry name" value="BINDING PROTEIN TRANSPEPTIDASE, PUTATIVE-RELATED"/>
    <property type="match status" value="1"/>
</dbReference>
<evidence type="ECO:0000256" key="21">
    <source>
        <dbReference type="ARBA" id="ARBA00023251"/>
    </source>
</evidence>
<comment type="catalytic activity">
    <reaction evidence="26">
        <text>[GlcNAc-(1-&gt;4)-Mur2Ac(oyl-L-Ala-gamma-D-Glu-L-Lys-D-Ala-D-Ala)](n)-di-trans,octa-cis-undecaprenyl diphosphate + beta-D-GlcNAc-(1-&gt;4)-Mur2Ac(oyl-L-Ala-gamma-D-Glu-L-Lys-D-Ala-D-Ala)-di-trans,octa-cis-undecaprenyl diphosphate = [GlcNAc-(1-&gt;4)-Mur2Ac(oyl-L-Ala-gamma-D-Glu-L-Lys-D-Ala-D-Ala)](n+1)-di-trans,octa-cis-undecaprenyl diphosphate + di-trans,octa-cis-undecaprenyl diphosphate + H(+)</text>
        <dbReference type="Rhea" id="RHEA:23708"/>
        <dbReference type="Rhea" id="RHEA-COMP:9602"/>
        <dbReference type="Rhea" id="RHEA-COMP:9603"/>
        <dbReference type="ChEBI" id="CHEBI:15378"/>
        <dbReference type="ChEBI" id="CHEBI:58405"/>
        <dbReference type="ChEBI" id="CHEBI:60033"/>
        <dbReference type="ChEBI" id="CHEBI:78435"/>
        <dbReference type="EC" id="2.4.99.28"/>
    </reaction>
</comment>
<dbReference type="RefSeq" id="WP_245963273.1">
    <property type="nucleotide sequence ID" value="NZ_AYKG01000024.1"/>
</dbReference>
<dbReference type="GO" id="GO:0046677">
    <property type="term" value="P:response to antibiotic"/>
    <property type="evidence" value="ECO:0007669"/>
    <property type="project" value="UniProtKB-KW"/>
</dbReference>
<dbReference type="PANTHER" id="PTHR32282:SF27">
    <property type="entry name" value="PENICILLIN-BINDING PROTEIN 1A"/>
    <property type="match status" value="1"/>
</dbReference>
<dbReference type="AlphaFoldDB" id="A0A423PQT0"/>
<gene>
    <name evidence="32" type="ORF">SAJA_08890</name>
</gene>
<dbReference type="GO" id="GO:0008955">
    <property type="term" value="F:peptidoglycan glycosyltransferase activity"/>
    <property type="evidence" value="ECO:0007669"/>
    <property type="project" value="UniProtKB-EC"/>
</dbReference>
<dbReference type="InterPro" id="IPR031376">
    <property type="entry name" value="PCB_OB"/>
</dbReference>
<evidence type="ECO:0000256" key="22">
    <source>
        <dbReference type="ARBA" id="ARBA00023268"/>
    </source>
</evidence>
<evidence type="ECO:0000256" key="12">
    <source>
        <dbReference type="ARBA" id="ARBA00022676"/>
    </source>
</evidence>
<evidence type="ECO:0000256" key="6">
    <source>
        <dbReference type="ARBA" id="ARBA00012448"/>
    </source>
</evidence>
<evidence type="ECO:0000256" key="28">
    <source>
        <dbReference type="SAM" id="MobiDB-lite"/>
    </source>
</evidence>
<dbReference type="InterPro" id="IPR050396">
    <property type="entry name" value="Glycosyltr_51/Transpeptidase"/>
</dbReference>
<feature type="region of interest" description="Disordered" evidence="28">
    <location>
        <begin position="761"/>
        <end position="788"/>
    </location>
</feature>
<dbReference type="InterPro" id="IPR036950">
    <property type="entry name" value="PBP_transglycosylase"/>
</dbReference>
<evidence type="ECO:0000313" key="33">
    <source>
        <dbReference type="Proteomes" id="UP000285310"/>
    </source>
</evidence>
<evidence type="ECO:0000256" key="25">
    <source>
        <dbReference type="ARBA" id="ARBA00044770"/>
    </source>
</evidence>
<keyword evidence="17" id="KW-0735">Signal-anchor</keyword>
<evidence type="ECO:0000256" key="23">
    <source>
        <dbReference type="ARBA" id="ARBA00023316"/>
    </source>
</evidence>
<feature type="compositionally biased region" description="Basic and acidic residues" evidence="28">
    <location>
        <begin position="761"/>
        <end position="773"/>
    </location>
</feature>
<evidence type="ECO:0000259" key="29">
    <source>
        <dbReference type="Pfam" id="PF00905"/>
    </source>
</evidence>
<dbReference type="GO" id="GO:0005886">
    <property type="term" value="C:plasma membrane"/>
    <property type="evidence" value="ECO:0007669"/>
    <property type="project" value="UniProtKB-SubCell"/>
</dbReference>
<dbReference type="InParanoid" id="A0A423PQT0"/>
<dbReference type="NCBIfam" id="TIGR02074">
    <property type="entry name" value="PBP_1a_fam"/>
    <property type="match status" value="1"/>
</dbReference>
<feature type="domain" description="Glycosyl transferase family 51" evidence="30">
    <location>
        <begin position="56"/>
        <end position="230"/>
    </location>
</feature>
<evidence type="ECO:0000256" key="7">
    <source>
        <dbReference type="ARBA" id="ARBA00018638"/>
    </source>
</evidence>
<dbReference type="GO" id="GO:0006508">
    <property type="term" value="P:proteolysis"/>
    <property type="evidence" value="ECO:0007669"/>
    <property type="project" value="UniProtKB-KW"/>
</dbReference>
<dbReference type="GO" id="GO:0071555">
    <property type="term" value="P:cell wall organization"/>
    <property type="evidence" value="ECO:0007669"/>
    <property type="project" value="UniProtKB-KW"/>
</dbReference>
<keyword evidence="23" id="KW-0961">Cell wall biogenesis/degradation</keyword>
<dbReference type="Pfam" id="PF17092">
    <property type="entry name" value="PCB_OB"/>
    <property type="match status" value="1"/>
</dbReference>
<evidence type="ECO:0000256" key="18">
    <source>
        <dbReference type="ARBA" id="ARBA00022984"/>
    </source>
</evidence>
<dbReference type="Pfam" id="PF00905">
    <property type="entry name" value="Transpeptidase"/>
    <property type="match status" value="1"/>
</dbReference>
<accession>A0A423PQT0</accession>